<name>A0A066WSW1_9FLAO</name>
<comment type="caution">
    <text evidence="1">The sequence shown here is derived from an EMBL/GenBank/DDBJ whole genome shotgun (WGS) entry which is preliminary data.</text>
</comment>
<dbReference type="RefSeq" id="WP_035657004.1">
    <property type="nucleotide sequence ID" value="NZ_JNCA01000001.1"/>
</dbReference>
<protein>
    <recommendedName>
        <fullName evidence="3">DUF4907 domain-containing protein</fullName>
    </recommendedName>
</protein>
<evidence type="ECO:0000313" key="1">
    <source>
        <dbReference type="EMBL" id="KDN56856.1"/>
    </source>
</evidence>
<dbReference type="Proteomes" id="UP000027064">
    <property type="component" value="Unassembled WGS sequence"/>
</dbReference>
<accession>A0A066WSW1</accession>
<dbReference type="AlphaFoldDB" id="A0A066WSW1"/>
<gene>
    <name evidence="1" type="ORF">FEM21_03590</name>
</gene>
<sequence length="118" mass="13412">MITKITTKFFWTTVQKNFSFSTTKQLISLGFLLLIFACNNKPEFVLSSFKTSTGWGYVIKKNDKIIIKQSIIPVIQNIKSFESETEALKVGNLVLDKLEHKTSPTITKNNLILLSIKI</sequence>
<dbReference type="Pfam" id="PF16250">
    <property type="entry name" value="DUF4907"/>
    <property type="match status" value="1"/>
</dbReference>
<keyword evidence="2" id="KW-1185">Reference proteome</keyword>
<dbReference type="InterPro" id="IPR032593">
    <property type="entry name" value="DUF4907"/>
</dbReference>
<reference evidence="1 2" key="1">
    <citation type="submission" date="2014-05" db="EMBL/GenBank/DDBJ databases">
        <title>Genome Sequence of Flavobacterium sp. EM1321.</title>
        <authorList>
            <person name="Shin S.-K."/>
            <person name="Yi H."/>
        </authorList>
    </citation>
    <scope>NUCLEOTIDE SEQUENCE [LARGE SCALE GENOMIC DNA]</scope>
    <source>
        <strain evidence="1 2">EM1321</strain>
    </source>
</reference>
<dbReference type="EMBL" id="JNCA01000001">
    <property type="protein sequence ID" value="KDN56856.1"/>
    <property type="molecule type" value="Genomic_DNA"/>
</dbReference>
<evidence type="ECO:0008006" key="3">
    <source>
        <dbReference type="Google" id="ProtNLM"/>
    </source>
</evidence>
<dbReference type="OrthoDB" id="674043at2"/>
<dbReference type="eggNOG" id="ENOG5033AXS">
    <property type="taxonomic scope" value="Bacteria"/>
</dbReference>
<dbReference type="PATRIC" id="fig|1492738.3.peg.353"/>
<dbReference type="STRING" id="1492738.FEM21_03590"/>
<organism evidence="1 2">
    <name type="scientific">Flavobacterium seoulense</name>
    <dbReference type="NCBI Taxonomy" id="1492738"/>
    <lineage>
        <taxon>Bacteria</taxon>
        <taxon>Pseudomonadati</taxon>
        <taxon>Bacteroidota</taxon>
        <taxon>Flavobacteriia</taxon>
        <taxon>Flavobacteriales</taxon>
        <taxon>Flavobacteriaceae</taxon>
        <taxon>Flavobacterium</taxon>
    </lineage>
</organism>
<evidence type="ECO:0000313" key="2">
    <source>
        <dbReference type="Proteomes" id="UP000027064"/>
    </source>
</evidence>
<proteinExistence type="predicted"/>